<dbReference type="InterPro" id="IPR012796">
    <property type="entry name" value="Lysidine-tRNA-synth_C"/>
</dbReference>
<dbReference type="InterPro" id="IPR012094">
    <property type="entry name" value="tRNA_Ile_lys_synt"/>
</dbReference>
<dbReference type="SMART" id="SM00977">
    <property type="entry name" value="TilS_C"/>
    <property type="match status" value="1"/>
</dbReference>
<dbReference type="Proteomes" id="UP000254634">
    <property type="component" value="Unassembled WGS sequence"/>
</dbReference>
<dbReference type="Gene3D" id="3.40.50.620">
    <property type="entry name" value="HUPs"/>
    <property type="match status" value="1"/>
</dbReference>
<dbReference type="InterPro" id="IPR014729">
    <property type="entry name" value="Rossmann-like_a/b/a_fold"/>
</dbReference>
<keyword evidence="6 8" id="KW-0067">ATP-binding</keyword>
<dbReference type="OrthoDB" id="9807403at2"/>
<evidence type="ECO:0000256" key="3">
    <source>
        <dbReference type="ARBA" id="ARBA00022598"/>
    </source>
</evidence>
<dbReference type="GO" id="GO:0005524">
    <property type="term" value="F:ATP binding"/>
    <property type="evidence" value="ECO:0007669"/>
    <property type="project" value="UniProtKB-UniRule"/>
</dbReference>
<evidence type="ECO:0000313" key="12">
    <source>
        <dbReference type="Proteomes" id="UP000254634"/>
    </source>
</evidence>
<gene>
    <name evidence="8 11" type="primary">tilS</name>
    <name evidence="11" type="ORF">NCTC13765_00774</name>
</gene>
<keyword evidence="3 8" id="KW-0436">Ligase</keyword>
<dbReference type="AlphaFoldDB" id="A0A380KYS9"/>
<feature type="binding site" evidence="8">
    <location>
        <begin position="26"/>
        <end position="31"/>
    </location>
    <ligand>
        <name>ATP</name>
        <dbReference type="ChEBI" id="CHEBI:30616"/>
    </ligand>
</feature>
<evidence type="ECO:0000256" key="5">
    <source>
        <dbReference type="ARBA" id="ARBA00022741"/>
    </source>
</evidence>
<dbReference type="NCBIfam" id="TIGR02432">
    <property type="entry name" value="lysidine_TilS_N"/>
    <property type="match status" value="1"/>
</dbReference>
<comment type="subcellular location">
    <subcellularLocation>
        <location evidence="1 8">Cytoplasm</location>
    </subcellularLocation>
</comment>
<dbReference type="RefSeq" id="WP_018371084.1">
    <property type="nucleotide sequence ID" value="NZ_UHFR01000005.1"/>
</dbReference>
<keyword evidence="2 8" id="KW-0963">Cytoplasm</keyword>
<feature type="transmembrane region" description="Helical" evidence="9">
    <location>
        <begin position="21"/>
        <end position="39"/>
    </location>
</feature>
<evidence type="ECO:0000256" key="4">
    <source>
        <dbReference type="ARBA" id="ARBA00022694"/>
    </source>
</evidence>
<keyword evidence="9" id="KW-1133">Transmembrane helix</keyword>
<dbReference type="PANTHER" id="PTHR43033:SF1">
    <property type="entry name" value="TRNA(ILE)-LYSIDINE SYNTHASE-RELATED"/>
    <property type="match status" value="1"/>
</dbReference>
<dbReference type="GO" id="GO:0005737">
    <property type="term" value="C:cytoplasm"/>
    <property type="evidence" value="ECO:0007669"/>
    <property type="project" value="UniProtKB-SubCell"/>
</dbReference>
<dbReference type="GO" id="GO:0006400">
    <property type="term" value="P:tRNA modification"/>
    <property type="evidence" value="ECO:0007669"/>
    <property type="project" value="UniProtKB-UniRule"/>
</dbReference>
<dbReference type="GO" id="GO:0032267">
    <property type="term" value="F:tRNA(Ile)-lysidine synthase activity"/>
    <property type="evidence" value="ECO:0007669"/>
    <property type="project" value="UniProtKB-EC"/>
</dbReference>
<comment type="function">
    <text evidence="8">Ligates lysine onto the cytidine present at position 34 of the AUA codon-specific tRNA(Ile) that contains the anticodon CAU, in an ATP-dependent manner. Cytidine is converted to lysidine, thus changing the amino acid specificity of the tRNA from methionine to isoleucine.</text>
</comment>
<sequence length="424" mass="49586">MDQQFLKHVQNKSYFTKHKRVLIALSGGLDSMTLLHFLYQYRKNLEIELVLAHVHHGQRPESDEEAKKLTQYAKQLELPIFVGYFQGKFSEAAGRDFRYRFFKKIMRQENCTALVTAHHANDQAETIFMRLLRGSRVRFLTGIKDCQPFGNGELIRPLLPFQKKEFPKIWHFEDQSNSENTYLRNRIRNQYFPELEQENSQFQEYLVNLATDLNTLQQTVDELTSQLDITDLAFFKSQSQPVQETLLEKYLTNFPDLQLGRAHFEQILHILNKKANYCQPLKNGYELIKDYQRFLIQKIGPRTNSQSREVLLEYGNILEKDGYKFSFGFPLSGDHVTSLVVSHETPVLLRNRESGDFFLKNGHHKKVSRFFIDQKIAQRAREKALIIEQDGQILGIAGLVTGDLSQKLKSDIMKSKLYIQKLDR</sequence>
<comment type="catalytic activity">
    <reaction evidence="7 8">
        <text>cytidine(34) in tRNA(Ile2) + L-lysine + ATP = lysidine(34) in tRNA(Ile2) + AMP + diphosphate + H(+)</text>
        <dbReference type="Rhea" id="RHEA:43744"/>
        <dbReference type="Rhea" id="RHEA-COMP:10625"/>
        <dbReference type="Rhea" id="RHEA-COMP:10670"/>
        <dbReference type="ChEBI" id="CHEBI:15378"/>
        <dbReference type="ChEBI" id="CHEBI:30616"/>
        <dbReference type="ChEBI" id="CHEBI:32551"/>
        <dbReference type="ChEBI" id="CHEBI:33019"/>
        <dbReference type="ChEBI" id="CHEBI:82748"/>
        <dbReference type="ChEBI" id="CHEBI:83665"/>
        <dbReference type="ChEBI" id="CHEBI:456215"/>
        <dbReference type="EC" id="6.3.4.19"/>
    </reaction>
</comment>
<evidence type="ECO:0000256" key="7">
    <source>
        <dbReference type="ARBA" id="ARBA00048539"/>
    </source>
</evidence>
<dbReference type="STRING" id="1123307.GCA_000380065_00398"/>
<comment type="similarity">
    <text evidence="8">Belongs to the tRNA(Ile)-lysidine synthase family.</text>
</comment>
<evidence type="ECO:0000256" key="1">
    <source>
        <dbReference type="ARBA" id="ARBA00004496"/>
    </source>
</evidence>
<name>A0A380KYS9_9STRE</name>
<evidence type="ECO:0000313" key="11">
    <source>
        <dbReference type="EMBL" id="SUN76287.1"/>
    </source>
</evidence>
<evidence type="ECO:0000256" key="9">
    <source>
        <dbReference type="SAM" id="Phobius"/>
    </source>
</evidence>
<keyword evidence="12" id="KW-1185">Reference proteome</keyword>
<dbReference type="HAMAP" id="MF_01161">
    <property type="entry name" value="tRNA_Ile_lys_synt"/>
    <property type="match status" value="1"/>
</dbReference>
<proteinExistence type="inferred from homology"/>
<comment type="domain">
    <text evidence="8">The N-terminal region contains the highly conserved SGGXDS motif, predicted to be a P-loop motif involved in ATP binding.</text>
</comment>
<evidence type="ECO:0000256" key="2">
    <source>
        <dbReference type="ARBA" id="ARBA00022490"/>
    </source>
</evidence>
<reference evidence="11" key="1">
    <citation type="submission" date="2018-06" db="EMBL/GenBank/DDBJ databases">
        <authorList>
            <consortium name="Pathogen Informatics"/>
            <person name="Doyle S."/>
        </authorList>
    </citation>
    <scope>NUCLEOTIDE SEQUENCE [LARGE SCALE GENOMIC DNA]</scope>
    <source>
        <strain evidence="11">NCTC13765</strain>
    </source>
</reference>
<feature type="domain" description="Lysidine-tRNA(Ile) synthetase C-terminal" evidence="10">
    <location>
        <begin position="347"/>
        <end position="419"/>
    </location>
</feature>
<organism evidence="11 12">
    <name type="scientific">Streptococcus massiliensis</name>
    <dbReference type="NCBI Taxonomy" id="313439"/>
    <lineage>
        <taxon>Bacteria</taxon>
        <taxon>Bacillati</taxon>
        <taxon>Bacillota</taxon>
        <taxon>Bacilli</taxon>
        <taxon>Lactobacillales</taxon>
        <taxon>Streptococcaceae</taxon>
        <taxon>Streptococcus</taxon>
    </lineage>
</organism>
<evidence type="ECO:0000259" key="10">
    <source>
        <dbReference type="SMART" id="SM00977"/>
    </source>
</evidence>
<dbReference type="InterPro" id="IPR012795">
    <property type="entry name" value="tRNA_Ile_lys_synt_N"/>
</dbReference>
<evidence type="ECO:0000256" key="8">
    <source>
        <dbReference type="HAMAP-Rule" id="MF_01161"/>
    </source>
</evidence>
<dbReference type="InterPro" id="IPR011063">
    <property type="entry name" value="TilS/TtcA_N"/>
</dbReference>
<dbReference type="SUPFAM" id="SSF52402">
    <property type="entry name" value="Adenine nucleotide alpha hydrolases-like"/>
    <property type="match status" value="1"/>
</dbReference>
<keyword evidence="5 8" id="KW-0547">Nucleotide-binding</keyword>
<dbReference type="CDD" id="cd01992">
    <property type="entry name" value="TilS_N"/>
    <property type="match status" value="1"/>
</dbReference>
<dbReference type="SUPFAM" id="SSF56037">
    <property type="entry name" value="PheT/TilS domain"/>
    <property type="match status" value="1"/>
</dbReference>
<dbReference type="Pfam" id="PF01171">
    <property type="entry name" value="ATP_bind_3"/>
    <property type="match status" value="1"/>
</dbReference>
<dbReference type="PANTHER" id="PTHR43033">
    <property type="entry name" value="TRNA(ILE)-LYSIDINE SYNTHASE-RELATED"/>
    <property type="match status" value="1"/>
</dbReference>
<dbReference type="EMBL" id="UHFR01000005">
    <property type="protein sequence ID" value="SUN76287.1"/>
    <property type="molecule type" value="Genomic_DNA"/>
</dbReference>
<accession>A0A380KYS9</accession>
<keyword evidence="9" id="KW-0812">Transmembrane</keyword>
<dbReference type="NCBIfam" id="TIGR02433">
    <property type="entry name" value="lysidine_TilS_C"/>
    <property type="match status" value="1"/>
</dbReference>
<keyword evidence="4 8" id="KW-0819">tRNA processing</keyword>
<dbReference type="EC" id="6.3.4.19" evidence="8"/>
<protein>
    <recommendedName>
        <fullName evidence="8">tRNA(Ile)-lysidine synthase</fullName>
        <ecNumber evidence="8">6.3.4.19</ecNumber>
    </recommendedName>
    <alternativeName>
        <fullName evidence="8">tRNA(Ile)-2-lysyl-cytidine synthase</fullName>
    </alternativeName>
    <alternativeName>
        <fullName evidence="8">tRNA(Ile)-lysidine synthetase</fullName>
    </alternativeName>
</protein>
<keyword evidence="9" id="KW-0472">Membrane</keyword>
<evidence type="ECO:0000256" key="6">
    <source>
        <dbReference type="ARBA" id="ARBA00022840"/>
    </source>
</evidence>